<evidence type="ECO:0000256" key="4">
    <source>
        <dbReference type="RuleBase" id="RU362116"/>
    </source>
</evidence>
<dbReference type="Pfam" id="PF06429">
    <property type="entry name" value="Flg_bbr_C"/>
    <property type="match status" value="1"/>
</dbReference>
<dbReference type="Pfam" id="PF00460">
    <property type="entry name" value="Flg_bb_rod"/>
    <property type="match status" value="1"/>
</dbReference>
<dbReference type="NCBIfam" id="TIGR03506">
    <property type="entry name" value="FlgEFG_subfam"/>
    <property type="match status" value="1"/>
</dbReference>
<dbReference type="InterPro" id="IPR010930">
    <property type="entry name" value="Flg_bb/hook_C_dom"/>
</dbReference>
<evidence type="ECO:0000256" key="3">
    <source>
        <dbReference type="ARBA" id="ARBA00023143"/>
    </source>
</evidence>
<keyword evidence="8" id="KW-1185">Reference proteome</keyword>
<feature type="domain" description="Flagellar basal-body/hook protein C-terminal" evidence="6">
    <location>
        <begin position="350"/>
        <end position="390"/>
    </location>
</feature>
<comment type="similarity">
    <text evidence="2 4">Belongs to the flagella basal body rod proteins family.</text>
</comment>
<keyword evidence="7" id="KW-0282">Flagellum</keyword>
<organism evidence="7 8">
    <name type="scientific">Paraherbaspirillum soli</name>
    <dbReference type="NCBI Taxonomy" id="631222"/>
    <lineage>
        <taxon>Bacteria</taxon>
        <taxon>Pseudomonadati</taxon>
        <taxon>Pseudomonadota</taxon>
        <taxon>Betaproteobacteria</taxon>
        <taxon>Burkholderiales</taxon>
        <taxon>Oxalobacteraceae</taxon>
        <taxon>Paraherbaspirillum</taxon>
    </lineage>
</organism>
<keyword evidence="7" id="KW-0966">Cell projection</keyword>
<dbReference type="RefSeq" id="WP_378998860.1">
    <property type="nucleotide sequence ID" value="NZ_JBHSMT010000028.1"/>
</dbReference>
<protein>
    <recommendedName>
        <fullName evidence="4">Flagellar hook protein FlgE</fullName>
    </recommendedName>
</protein>
<dbReference type="PROSITE" id="PS00588">
    <property type="entry name" value="FLAGELLA_BB_ROD"/>
    <property type="match status" value="1"/>
</dbReference>
<dbReference type="InterPro" id="IPR019776">
    <property type="entry name" value="Flagellar_basal_body_rod_CS"/>
</dbReference>
<feature type="domain" description="Flagellar basal body rod protein N-terminal" evidence="5">
    <location>
        <begin position="6"/>
        <end position="35"/>
    </location>
</feature>
<dbReference type="Gene3D" id="2.60.98.20">
    <property type="entry name" value="Flagellar hook protein FlgE"/>
    <property type="match status" value="1"/>
</dbReference>
<proteinExistence type="inferred from homology"/>
<dbReference type="Proteomes" id="UP001596045">
    <property type="component" value="Unassembled WGS sequence"/>
</dbReference>
<evidence type="ECO:0000259" key="5">
    <source>
        <dbReference type="Pfam" id="PF00460"/>
    </source>
</evidence>
<dbReference type="SUPFAM" id="SSF117143">
    <property type="entry name" value="Flagellar hook protein flgE"/>
    <property type="match status" value="1"/>
</dbReference>
<comment type="subcellular location">
    <subcellularLocation>
        <location evidence="1 4">Bacterial flagellum basal body</location>
    </subcellularLocation>
</comment>
<evidence type="ECO:0000259" key="6">
    <source>
        <dbReference type="Pfam" id="PF06429"/>
    </source>
</evidence>
<dbReference type="PANTHER" id="PTHR30435">
    <property type="entry name" value="FLAGELLAR PROTEIN"/>
    <property type="match status" value="1"/>
</dbReference>
<reference evidence="8" key="1">
    <citation type="journal article" date="2019" name="Int. J. Syst. Evol. Microbiol.">
        <title>The Global Catalogue of Microorganisms (GCM) 10K type strain sequencing project: providing services to taxonomists for standard genome sequencing and annotation.</title>
        <authorList>
            <consortium name="The Broad Institute Genomics Platform"/>
            <consortium name="The Broad Institute Genome Sequencing Center for Infectious Disease"/>
            <person name="Wu L."/>
            <person name="Ma J."/>
        </authorList>
    </citation>
    <scope>NUCLEOTIDE SEQUENCE [LARGE SCALE GENOMIC DNA]</scope>
    <source>
        <strain evidence="8">JCM 17066</strain>
    </source>
</reference>
<evidence type="ECO:0000256" key="1">
    <source>
        <dbReference type="ARBA" id="ARBA00004117"/>
    </source>
</evidence>
<dbReference type="InterPro" id="IPR037058">
    <property type="entry name" value="Falgellar_hook_FlgE_sf"/>
</dbReference>
<name>A0ABW0MBR8_9BURK</name>
<gene>
    <name evidence="7" type="ORF">ACFPM8_16205</name>
</gene>
<sequence>MLGAVYIGLSGLNAYSKGLQTISNNVANLNTPGFKSSSAKFSDLFYSGSPAPADDGSEANQFGEGVSYAHSYINFKQGDVRPSDGQLDLAIQGKGFLVQLNGANKVYSRTGQFSVADDGNIVERTTGNRIALLGANGNLIPASISGKKLSPPQVSTKLTFGDNLSSSGDSHEIANVDVYDASGAKQTLKIHFQNMQATTPGKWKVTVMNSAGTQISEGALMFRNSVPEPGNDSMTVSLQPPGAPLLSLDFDFSQVTNFSSGTTSSMRVANKDGYGSGDLTSTTVDDSGQIVLSYSNGKTATLGYVAMADFEDPQALKQMGQGIYQSDASKAPNIGRSGEQGMGKVSGHSSEASNVDLSGEFGQLIIVQRGFQASSQVISTANDMIQQLFDLKGLK</sequence>
<dbReference type="EMBL" id="JBHSMT010000028">
    <property type="protein sequence ID" value="MFC5475505.1"/>
    <property type="molecule type" value="Genomic_DNA"/>
</dbReference>
<evidence type="ECO:0000256" key="2">
    <source>
        <dbReference type="ARBA" id="ARBA00009677"/>
    </source>
</evidence>
<dbReference type="InterPro" id="IPR001444">
    <property type="entry name" value="Flag_bb_rod_N"/>
</dbReference>
<comment type="function">
    <text evidence="4">A flexible structure which links the flagellar filament to the drive apparatus in the basal body.</text>
</comment>
<dbReference type="InterPro" id="IPR020013">
    <property type="entry name" value="Flagellar_FlgE/F/G"/>
</dbReference>
<keyword evidence="7" id="KW-0969">Cilium</keyword>
<evidence type="ECO:0000313" key="7">
    <source>
        <dbReference type="EMBL" id="MFC5475505.1"/>
    </source>
</evidence>
<dbReference type="InterPro" id="IPR037925">
    <property type="entry name" value="FlgE/F/G-like"/>
</dbReference>
<keyword evidence="3 4" id="KW-0975">Bacterial flagellum</keyword>
<comment type="caution">
    <text evidence="7">The sequence shown here is derived from an EMBL/GenBank/DDBJ whole genome shotgun (WGS) entry which is preliminary data.</text>
</comment>
<accession>A0ABW0MBR8</accession>
<evidence type="ECO:0000313" key="8">
    <source>
        <dbReference type="Proteomes" id="UP001596045"/>
    </source>
</evidence>
<dbReference type="PANTHER" id="PTHR30435:SF1">
    <property type="entry name" value="FLAGELLAR HOOK PROTEIN FLGE"/>
    <property type="match status" value="1"/>
</dbReference>